<reference evidence="2 3" key="1">
    <citation type="submission" date="2019-04" db="EMBL/GenBank/DDBJ databases">
        <title>A novel phosphate-accumulating bacterium identified in bioreactor for phosphate removal from wastewater.</title>
        <authorList>
            <person name="Kotlyarov R.Y."/>
            <person name="Beletsky A.V."/>
            <person name="Kallistova A.Y."/>
            <person name="Dorofeev A.G."/>
            <person name="Nikolaev Y.Y."/>
            <person name="Pimenov N.V."/>
            <person name="Ravin N.V."/>
            <person name="Mardanov A.V."/>
        </authorList>
    </citation>
    <scope>NUCLEOTIDE SEQUENCE [LARGE SCALE GENOMIC DNA]</scope>
    <source>
        <strain evidence="2 3">Bin19</strain>
    </source>
</reference>
<organism evidence="2 3">
    <name type="scientific">Candidatus Accumulibacter phosphatis</name>
    <dbReference type="NCBI Taxonomy" id="327160"/>
    <lineage>
        <taxon>Bacteria</taxon>
        <taxon>Pseudomonadati</taxon>
        <taxon>Pseudomonadota</taxon>
        <taxon>Betaproteobacteria</taxon>
        <taxon>Candidatus Accumulibacter</taxon>
    </lineage>
</organism>
<dbReference type="InterPro" id="IPR037185">
    <property type="entry name" value="EmrE-like"/>
</dbReference>
<keyword evidence="3" id="KW-1185">Reference proteome</keyword>
<gene>
    <name evidence="2" type="ORF">ACCUM_0149</name>
</gene>
<dbReference type="SUPFAM" id="SSF103481">
    <property type="entry name" value="Multidrug resistance efflux transporter EmrE"/>
    <property type="match status" value="1"/>
</dbReference>
<keyword evidence="1" id="KW-0472">Membrane</keyword>
<evidence type="ECO:0000313" key="2">
    <source>
        <dbReference type="EMBL" id="TMQ76091.1"/>
    </source>
</evidence>
<keyword evidence="1" id="KW-0812">Transmembrane</keyword>
<keyword evidence="1" id="KW-1133">Transmembrane helix</keyword>
<dbReference type="Proteomes" id="UP000306324">
    <property type="component" value="Unassembled WGS sequence"/>
</dbReference>
<accession>A0A5S4EL47</accession>
<name>A0A5S4EL47_9PROT</name>
<dbReference type="AlphaFoldDB" id="A0A5S4EL47"/>
<comment type="caution">
    <text evidence="2">The sequence shown here is derived from an EMBL/GenBank/DDBJ whole genome shotgun (WGS) entry which is preliminary data.</text>
</comment>
<evidence type="ECO:0000313" key="3">
    <source>
        <dbReference type="Proteomes" id="UP000306324"/>
    </source>
</evidence>
<feature type="transmembrane region" description="Helical" evidence="1">
    <location>
        <begin position="6"/>
        <end position="30"/>
    </location>
</feature>
<proteinExistence type="predicted"/>
<protein>
    <submittedName>
        <fullName evidence="2">Permease of the drug/metabolite transporter (DMT) superfamily</fullName>
    </submittedName>
</protein>
<sequence length="39" mass="4184">MGGAVLAWVFFGEAFALWQGVGFVMLLVGIDLAARGERQ</sequence>
<dbReference type="EMBL" id="SWAD01000064">
    <property type="protein sequence ID" value="TMQ76091.1"/>
    <property type="molecule type" value="Genomic_DNA"/>
</dbReference>
<evidence type="ECO:0000256" key="1">
    <source>
        <dbReference type="SAM" id="Phobius"/>
    </source>
</evidence>